<dbReference type="InterPro" id="IPR000014">
    <property type="entry name" value="PAS"/>
</dbReference>
<evidence type="ECO:0000259" key="3">
    <source>
        <dbReference type="PROSITE" id="PS50883"/>
    </source>
</evidence>
<dbReference type="CDD" id="cd00130">
    <property type="entry name" value="PAS"/>
    <property type="match status" value="1"/>
</dbReference>
<dbReference type="RefSeq" id="WP_027272171.1">
    <property type="nucleotide sequence ID" value="NZ_CAAAJE010000033.1"/>
</dbReference>
<dbReference type="SMART" id="SM00091">
    <property type="entry name" value="PAS"/>
    <property type="match status" value="1"/>
</dbReference>
<evidence type="ECO:0000259" key="2">
    <source>
        <dbReference type="PROSITE" id="PS50112"/>
    </source>
</evidence>
<dbReference type="PROSITE" id="PS50112">
    <property type="entry name" value="PAS"/>
    <property type="match status" value="1"/>
</dbReference>
<dbReference type="OrthoDB" id="9814202at2"/>
<dbReference type="EMBL" id="LNYV01000013">
    <property type="protein sequence ID" value="KTD58652.1"/>
    <property type="molecule type" value="Genomic_DNA"/>
</dbReference>
<dbReference type="InterPro" id="IPR013767">
    <property type="entry name" value="PAS_fold"/>
</dbReference>
<dbReference type="Pfam" id="PF00563">
    <property type="entry name" value="EAL"/>
    <property type="match status" value="1"/>
</dbReference>
<feature type="domain" description="GGDEF" evidence="4">
    <location>
        <begin position="441"/>
        <end position="573"/>
    </location>
</feature>
<evidence type="ECO:0000313" key="6">
    <source>
        <dbReference type="Proteomes" id="UP000054621"/>
    </source>
</evidence>
<dbReference type="PROSITE" id="PS50887">
    <property type="entry name" value="GGDEF"/>
    <property type="match status" value="1"/>
</dbReference>
<dbReference type="PROSITE" id="PS50883">
    <property type="entry name" value="EAL"/>
    <property type="match status" value="1"/>
</dbReference>
<accession>A0A0W0YP09</accession>
<feature type="domain" description="PAS" evidence="2">
    <location>
        <begin position="279"/>
        <end position="352"/>
    </location>
</feature>
<dbReference type="SUPFAM" id="SSF55785">
    <property type="entry name" value="PYP-like sensor domain (PAS domain)"/>
    <property type="match status" value="1"/>
</dbReference>
<name>A0A0W0YP09_9GAMM</name>
<dbReference type="InterPro" id="IPR000160">
    <property type="entry name" value="GGDEF_dom"/>
</dbReference>
<dbReference type="Proteomes" id="UP000054621">
    <property type="component" value="Unassembled WGS sequence"/>
</dbReference>
<dbReference type="Gene3D" id="3.30.450.20">
    <property type="entry name" value="PAS domain"/>
    <property type="match status" value="1"/>
</dbReference>
<evidence type="ECO:0000256" key="1">
    <source>
        <dbReference type="SAM" id="Phobius"/>
    </source>
</evidence>
<dbReference type="InterPro" id="IPR035965">
    <property type="entry name" value="PAS-like_dom_sf"/>
</dbReference>
<sequence length="845" mass="96227">MKKPRIFLQLSILFSCLTMVLGGSVLIGWYFGITWLLRYQANTIAMVYNTALSFLIYGLCLLFLLFNYYKICQFLNIIAITLSLLVLLQSVAGVNLHVDELFLHHYYNSSNLFPGRMAPNTSVSFLIVGVVILIIGKHEWSFRMGVIASILAIILFFMSLLFASGYFSSLEKAYQWSHYTPMALNTSLGFILLSVTLLCSLLYRCQYHGVSVWPAMPLIIGLGMFLINSLLALSVHEQEYISHVHSLLPLVIFILGTIFTLMFSLLFYYVQQERVRSREEKKLRSLTEATLDATDDGILAWNRRGIITHCNSRFTELWGVPVNEVKNYSIFNLLVKMSEKAKNKENFRELMDILIQPSENHKRITLELKGSRFFEAFMQTSKSKELPLIQVLSFHDMTAVKNLENQMIHRNKHDLITGLPNKSSIFDILDIVIKDILNDNHQFGVFIIDIDRFTQVNDVFGHSKGDQLLCMIAERLKDAVKDMGTLCSLGGDKFVLLASLGHNVPSKKIIKTVMTALKPAFEFYDSCLNLSCAVGVAICPQDGVQADELLRCADIAMIRAKEQGRNSVAYYTKKLSEYTYERMLVENELYTALENQEFKLFFQPLIELKNQKIIGLEALLRWKNPRLGLLSPDNFFSSAQELGLLNDIGNWVLNEACRQLSSWRIQGQPLIKISINVTAQQFKHAQLLHDINKALELYDLPSSCLEIELTEQTLIEGSAEVLTTLKELRKKRITIALDDFGKGYSNLHRIKNFPLDKLKIDQSFVSNLMYNENNKNLIKAIIYLAQTLNLSVLAEGIENQDQLNFLISNQCTYGQGFLLAKPMPSSDVLTFLKNYKYGVNTLKSD</sequence>
<dbReference type="eggNOG" id="COG5001">
    <property type="taxonomic scope" value="Bacteria"/>
</dbReference>
<dbReference type="Pfam" id="PF00990">
    <property type="entry name" value="GGDEF"/>
    <property type="match status" value="1"/>
</dbReference>
<dbReference type="PATRIC" id="fig|28087.4.peg.1342"/>
<dbReference type="PANTHER" id="PTHR44757:SF2">
    <property type="entry name" value="BIOFILM ARCHITECTURE MAINTENANCE PROTEIN MBAA"/>
    <property type="match status" value="1"/>
</dbReference>
<dbReference type="PROSITE" id="PS51257">
    <property type="entry name" value="PROKAR_LIPOPROTEIN"/>
    <property type="match status" value="1"/>
</dbReference>
<feature type="transmembrane region" description="Helical" evidence="1">
    <location>
        <begin position="215"/>
        <end position="235"/>
    </location>
</feature>
<evidence type="ECO:0000313" key="5">
    <source>
        <dbReference type="EMBL" id="KTD58652.1"/>
    </source>
</evidence>
<dbReference type="AlphaFoldDB" id="A0A0W0YP09"/>
<dbReference type="SUPFAM" id="SSF141868">
    <property type="entry name" value="EAL domain-like"/>
    <property type="match status" value="1"/>
</dbReference>
<feature type="transmembrane region" description="Helical" evidence="1">
    <location>
        <begin position="247"/>
        <end position="270"/>
    </location>
</feature>
<dbReference type="SMART" id="SM00052">
    <property type="entry name" value="EAL"/>
    <property type="match status" value="1"/>
</dbReference>
<keyword evidence="1" id="KW-1133">Transmembrane helix</keyword>
<dbReference type="InterPro" id="IPR029787">
    <property type="entry name" value="Nucleotide_cyclase"/>
</dbReference>
<keyword evidence="1" id="KW-0472">Membrane</keyword>
<keyword evidence="1" id="KW-0812">Transmembrane</keyword>
<feature type="transmembrane region" description="Helical" evidence="1">
    <location>
        <begin position="117"/>
        <end position="135"/>
    </location>
</feature>
<dbReference type="STRING" id="28087.Lsai_1259"/>
<comment type="caution">
    <text evidence="5">The sequence shown here is derived from an EMBL/GenBank/DDBJ whole genome shotgun (WGS) entry which is preliminary data.</text>
</comment>
<dbReference type="CDD" id="cd01948">
    <property type="entry name" value="EAL"/>
    <property type="match status" value="1"/>
</dbReference>
<dbReference type="NCBIfam" id="TIGR00254">
    <property type="entry name" value="GGDEF"/>
    <property type="match status" value="1"/>
</dbReference>
<dbReference type="Gene3D" id="3.30.70.270">
    <property type="match status" value="1"/>
</dbReference>
<reference evidence="5 6" key="1">
    <citation type="submission" date="2015-11" db="EMBL/GenBank/DDBJ databases">
        <title>Genomic analysis of 38 Legionella species identifies large and diverse effector repertoires.</title>
        <authorList>
            <person name="Burstein D."/>
            <person name="Amaro F."/>
            <person name="Zusman T."/>
            <person name="Lifshitz Z."/>
            <person name="Cohen O."/>
            <person name="Gilbert J.A."/>
            <person name="Pupko T."/>
            <person name="Shuman H.A."/>
            <person name="Segal G."/>
        </authorList>
    </citation>
    <scope>NUCLEOTIDE SEQUENCE [LARGE SCALE GENOMIC DNA]</scope>
    <source>
        <strain evidence="5 6">Mt.St.Helens-4</strain>
    </source>
</reference>
<organism evidence="5 6">
    <name type="scientific">Legionella sainthelensi</name>
    <dbReference type="NCBI Taxonomy" id="28087"/>
    <lineage>
        <taxon>Bacteria</taxon>
        <taxon>Pseudomonadati</taxon>
        <taxon>Pseudomonadota</taxon>
        <taxon>Gammaproteobacteria</taxon>
        <taxon>Legionellales</taxon>
        <taxon>Legionellaceae</taxon>
        <taxon>Legionella</taxon>
    </lineage>
</organism>
<dbReference type="CDD" id="cd01949">
    <property type="entry name" value="GGDEF"/>
    <property type="match status" value="1"/>
</dbReference>
<feature type="transmembrane region" description="Helical" evidence="1">
    <location>
        <begin position="179"/>
        <end position="203"/>
    </location>
</feature>
<feature type="domain" description="EAL" evidence="3">
    <location>
        <begin position="582"/>
        <end position="836"/>
    </location>
</feature>
<dbReference type="InterPro" id="IPR043128">
    <property type="entry name" value="Rev_trsase/Diguanyl_cyclase"/>
</dbReference>
<evidence type="ECO:0000259" key="4">
    <source>
        <dbReference type="PROSITE" id="PS50887"/>
    </source>
</evidence>
<dbReference type="InterPro" id="IPR035919">
    <property type="entry name" value="EAL_sf"/>
</dbReference>
<proteinExistence type="predicted"/>
<feature type="transmembrane region" description="Helical" evidence="1">
    <location>
        <begin position="74"/>
        <end position="97"/>
    </location>
</feature>
<dbReference type="InterPro" id="IPR052155">
    <property type="entry name" value="Biofilm_reg_signaling"/>
</dbReference>
<dbReference type="GO" id="GO:0006355">
    <property type="term" value="P:regulation of DNA-templated transcription"/>
    <property type="evidence" value="ECO:0007669"/>
    <property type="project" value="InterPro"/>
</dbReference>
<dbReference type="InterPro" id="IPR001633">
    <property type="entry name" value="EAL_dom"/>
</dbReference>
<gene>
    <name evidence="5" type="ORF">Lsai_1259</name>
</gene>
<dbReference type="SMART" id="SM00267">
    <property type="entry name" value="GGDEF"/>
    <property type="match status" value="1"/>
</dbReference>
<feature type="transmembrane region" description="Helical" evidence="1">
    <location>
        <begin position="46"/>
        <end position="67"/>
    </location>
</feature>
<protein>
    <submittedName>
        <fullName evidence="5">Regulatory protein (GGDEF, EAL and PAS domains)</fullName>
    </submittedName>
</protein>
<dbReference type="Gene3D" id="3.20.20.450">
    <property type="entry name" value="EAL domain"/>
    <property type="match status" value="1"/>
</dbReference>
<dbReference type="PANTHER" id="PTHR44757">
    <property type="entry name" value="DIGUANYLATE CYCLASE DGCP"/>
    <property type="match status" value="1"/>
</dbReference>
<dbReference type="Pfam" id="PF00989">
    <property type="entry name" value="PAS"/>
    <property type="match status" value="1"/>
</dbReference>
<feature type="transmembrane region" description="Helical" evidence="1">
    <location>
        <begin position="147"/>
        <end position="167"/>
    </location>
</feature>
<dbReference type="SUPFAM" id="SSF55073">
    <property type="entry name" value="Nucleotide cyclase"/>
    <property type="match status" value="1"/>
</dbReference>